<gene>
    <name evidence="2" type="ORF">C8N34_102336</name>
</gene>
<dbReference type="Gene3D" id="3.40.1350.10">
    <property type="match status" value="1"/>
</dbReference>
<dbReference type="GO" id="GO:0009307">
    <property type="term" value="P:DNA restriction-modification system"/>
    <property type="evidence" value="ECO:0007669"/>
    <property type="project" value="InterPro"/>
</dbReference>
<dbReference type="PANTHER" id="PTHR30015:SF7">
    <property type="entry name" value="TYPE IV METHYL-DIRECTED RESTRICTION ENZYME ECOKMRR"/>
    <property type="match status" value="1"/>
</dbReference>
<dbReference type="EMBL" id="QBKP01000002">
    <property type="protein sequence ID" value="PTX52556.1"/>
    <property type="molecule type" value="Genomic_DNA"/>
</dbReference>
<dbReference type="OrthoDB" id="9781481at2"/>
<dbReference type="InterPro" id="IPR011335">
    <property type="entry name" value="Restrct_endonuc-II-like"/>
</dbReference>
<evidence type="ECO:0000259" key="1">
    <source>
        <dbReference type="Pfam" id="PF04471"/>
    </source>
</evidence>
<evidence type="ECO:0000313" key="2">
    <source>
        <dbReference type="EMBL" id="PTX52556.1"/>
    </source>
</evidence>
<reference evidence="2 3" key="1">
    <citation type="submission" date="2018-04" db="EMBL/GenBank/DDBJ databases">
        <title>Genomic Encyclopedia of Archaeal and Bacterial Type Strains, Phase II (KMG-II): from individual species to whole genera.</title>
        <authorList>
            <person name="Goeker M."/>
        </authorList>
    </citation>
    <scope>NUCLEOTIDE SEQUENCE [LARGE SCALE GENOMIC DNA]</scope>
    <source>
        <strain evidence="2 3">DSM 21823</strain>
    </source>
</reference>
<accession>A0A2T6B929</accession>
<dbReference type="Proteomes" id="UP000244224">
    <property type="component" value="Unassembled WGS sequence"/>
</dbReference>
<dbReference type="InterPro" id="IPR011856">
    <property type="entry name" value="tRNA_endonuc-like_dom_sf"/>
</dbReference>
<proteinExistence type="predicted"/>
<dbReference type="RefSeq" id="WP_108127973.1">
    <property type="nucleotide sequence ID" value="NZ_QBKP01000002.1"/>
</dbReference>
<dbReference type="SUPFAM" id="SSF52980">
    <property type="entry name" value="Restriction endonuclease-like"/>
    <property type="match status" value="1"/>
</dbReference>
<organism evidence="2 3">
    <name type="scientific">Gemmobacter caeni</name>
    <dbReference type="NCBI Taxonomy" id="589035"/>
    <lineage>
        <taxon>Bacteria</taxon>
        <taxon>Pseudomonadati</taxon>
        <taxon>Pseudomonadota</taxon>
        <taxon>Alphaproteobacteria</taxon>
        <taxon>Rhodobacterales</taxon>
        <taxon>Paracoccaceae</taxon>
        <taxon>Gemmobacter</taxon>
    </lineage>
</organism>
<evidence type="ECO:0000313" key="3">
    <source>
        <dbReference type="Proteomes" id="UP000244224"/>
    </source>
</evidence>
<comment type="caution">
    <text evidence="2">The sequence shown here is derived from an EMBL/GenBank/DDBJ whole genome shotgun (WGS) entry which is preliminary data.</text>
</comment>
<dbReference type="Pfam" id="PF04471">
    <property type="entry name" value="Mrr_cat"/>
    <property type="match status" value="1"/>
</dbReference>
<protein>
    <submittedName>
        <fullName evidence="2">Restriction system protein</fullName>
    </submittedName>
</protein>
<keyword evidence="3" id="KW-1185">Reference proteome</keyword>
<feature type="domain" description="Restriction endonuclease type IV Mrr" evidence="1">
    <location>
        <begin position="217"/>
        <end position="329"/>
    </location>
</feature>
<dbReference type="GO" id="GO:0003677">
    <property type="term" value="F:DNA binding"/>
    <property type="evidence" value="ECO:0007669"/>
    <property type="project" value="InterPro"/>
</dbReference>
<dbReference type="PANTHER" id="PTHR30015">
    <property type="entry name" value="MRR RESTRICTION SYSTEM PROTEIN"/>
    <property type="match status" value="1"/>
</dbReference>
<dbReference type="AlphaFoldDB" id="A0A2T6B929"/>
<name>A0A2T6B929_9RHOB</name>
<dbReference type="GO" id="GO:0015666">
    <property type="term" value="F:restriction endodeoxyribonuclease activity"/>
    <property type="evidence" value="ECO:0007669"/>
    <property type="project" value="TreeGrafter"/>
</dbReference>
<sequence length="357" mass="37979">MMQIRAGTAADPAGGDAALEVSTRGVTPRVWYFRPQRDGDFGRLLMEGGLITAEFGVRADLSEHYEPGQILDAVTEANPHEARSRIRSMSTQLNALVNEMQPGDLVLCALPGAPRFGIGQVGPGLAEDPDGRPARSLRWLRDPIPRDAVLSDLLTVTGSYVPITEVTRPGILDRLRGLIRDGRDPGPTGPLLTGPASLEALIAAETARIRDRIGAVFTGHAMAELTGALLRAQGLTVQVGTPGPDGGVDLIAGGGPLGLAPPRLVGQVKSGLQVAGDETLQALIGNLHGSGADAALIVSWSGLTRQARARAQGMGFRLRVWDAEEILRLYLDLQDRLPDGIRSRVRVETRALHRLLD</sequence>
<dbReference type="InterPro" id="IPR052906">
    <property type="entry name" value="Type_IV_Methyl-Rstrct_Enzyme"/>
</dbReference>
<dbReference type="InterPro" id="IPR007560">
    <property type="entry name" value="Restrct_endonuc_IV_Mrr"/>
</dbReference>